<protein>
    <submittedName>
        <fullName evidence="1">Uncharacterized protein</fullName>
    </submittedName>
</protein>
<name>X1I745_9ZZZZ</name>
<dbReference type="EMBL" id="BARU01034568">
    <property type="protein sequence ID" value="GAH65090.1"/>
    <property type="molecule type" value="Genomic_DNA"/>
</dbReference>
<organism evidence="1">
    <name type="scientific">marine sediment metagenome</name>
    <dbReference type="NCBI Taxonomy" id="412755"/>
    <lineage>
        <taxon>unclassified sequences</taxon>
        <taxon>metagenomes</taxon>
        <taxon>ecological metagenomes</taxon>
    </lineage>
</organism>
<evidence type="ECO:0000313" key="1">
    <source>
        <dbReference type="EMBL" id="GAH65090.1"/>
    </source>
</evidence>
<sequence>MISLEVFPTDGIDIEVIRFNKRHILEPKRAKFYEELLKEYKKILMEEIKENEV</sequence>
<gene>
    <name evidence="1" type="ORF">S03H2_54240</name>
</gene>
<dbReference type="AlphaFoldDB" id="X1I745"/>
<comment type="caution">
    <text evidence="1">The sequence shown here is derived from an EMBL/GenBank/DDBJ whole genome shotgun (WGS) entry which is preliminary data.</text>
</comment>
<reference evidence="1" key="1">
    <citation type="journal article" date="2014" name="Front. Microbiol.">
        <title>High frequency of phylogenetically diverse reductive dehalogenase-homologous genes in deep subseafloor sedimentary metagenomes.</title>
        <authorList>
            <person name="Kawai M."/>
            <person name="Futagami T."/>
            <person name="Toyoda A."/>
            <person name="Takaki Y."/>
            <person name="Nishi S."/>
            <person name="Hori S."/>
            <person name="Arai W."/>
            <person name="Tsubouchi T."/>
            <person name="Morono Y."/>
            <person name="Uchiyama I."/>
            <person name="Ito T."/>
            <person name="Fujiyama A."/>
            <person name="Inagaki F."/>
            <person name="Takami H."/>
        </authorList>
    </citation>
    <scope>NUCLEOTIDE SEQUENCE</scope>
    <source>
        <strain evidence="1">Expedition CK06-06</strain>
    </source>
</reference>
<proteinExistence type="predicted"/>
<accession>X1I745</accession>